<dbReference type="Gene3D" id="2.130.10.130">
    <property type="entry name" value="Integrin alpha, N-terminal"/>
    <property type="match status" value="2"/>
</dbReference>
<dbReference type="PANTHER" id="PTHR46580">
    <property type="entry name" value="SENSOR KINASE-RELATED"/>
    <property type="match status" value="1"/>
</dbReference>
<keyword evidence="1" id="KW-0732">Signal</keyword>
<reference evidence="2" key="1">
    <citation type="submission" date="2020-10" db="EMBL/GenBank/DDBJ databases">
        <title>Taxonomic study of unclassified bacteria belonging to the class Ktedonobacteria.</title>
        <authorList>
            <person name="Yabe S."/>
            <person name="Wang C.M."/>
            <person name="Zheng Y."/>
            <person name="Sakai Y."/>
            <person name="Cavaletti L."/>
            <person name="Monciardini P."/>
            <person name="Donadio S."/>
        </authorList>
    </citation>
    <scope>NUCLEOTIDE SEQUENCE</scope>
    <source>
        <strain evidence="2">SOSP1-1</strain>
    </source>
</reference>
<evidence type="ECO:0000256" key="1">
    <source>
        <dbReference type="ARBA" id="ARBA00022729"/>
    </source>
</evidence>
<gene>
    <name evidence="2" type="ORF">KSX_72010</name>
</gene>
<dbReference type="InterPro" id="IPR028994">
    <property type="entry name" value="Integrin_alpha_N"/>
</dbReference>
<accession>A0A8J3IB29</accession>
<name>A0A8J3IB29_9CHLR</name>
<protein>
    <recommendedName>
        <fullName evidence="4">VCBS repeat-containing protein</fullName>
    </recommendedName>
</protein>
<sequence>MSNNQQDYEASSLTPGQQVIALGDFNHDGNLDIVVTSTDDNNVLVYLNNSGDGTFQAGSVSYPVGATPIAVAVGDFNRDGNLDIVTGNDDGTVTVLLNYGDGTFQPQPPIPCSFYSHSIAVGDFNRDGNLDILTANYDDGTVTVLLGNGDGGFQAQTPRNVEGKYGNVYYKYPWAFAVGDFNDDGNLDIVFVDDDSFVWIGLGNGDGNFQPATLYVAPKSSVVLLGIAVGDFTNDGNLDIVTANPGNLITIYSGNGNGTFQPHYPQQQ</sequence>
<dbReference type="RefSeq" id="WP_220198154.1">
    <property type="nucleotide sequence ID" value="NZ_BNJF01000004.1"/>
</dbReference>
<dbReference type="Proteomes" id="UP000612362">
    <property type="component" value="Unassembled WGS sequence"/>
</dbReference>
<dbReference type="AlphaFoldDB" id="A0A8J3IB29"/>
<dbReference type="SUPFAM" id="SSF69318">
    <property type="entry name" value="Integrin alpha N-terminal domain"/>
    <property type="match status" value="1"/>
</dbReference>
<comment type="caution">
    <text evidence="2">The sequence shown here is derived from an EMBL/GenBank/DDBJ whole genome shotgun (WGS) entry which is preliminary data.</text>
</comment>
<organism evidence="2 3">
    <name type="scientific">Ktedonospora formicarum</name>
    <dbReference type="NCBI Taxonomy" id="2778364"/>
    <lineage>
        <taxon>Bacteria</taxon>
        <taxon>Bacillati</taxon>
        <taxon>Chloroflexota</taxon>
        <taxon>Ktedonobacteria</taxon>
        <taxon>Ktedonobacterales</taxon>
        <taxon>Ktedonobacteraceae</taxon>
        <taxon>Ktedonospora</taxon>
    </lineage>
</organism>
<proteinExistence type="predicted"/>
<dbReference type="Pfam" id="PF13517">
    <property type="entry name" value="FG-GAP_3"/>
    <property type="match status" value="2"/>
</dbReference>
<keyword evidence="3" id="KW-1185">Reference proteome</keyword>
<evidence type="ECO:0000313" key="3">
    <source>
        <dbReference type="Proteomes" id="UP000612362"/>
    </source>
</evidence>
<dbReference type="EMBL" id="BNJF01000004">
    <property type="protein sequence ID" value="GHO49038.1"/>
    <property type="molecule type" value="Genomic_DNA"/>
</dbReference>
<dbReference type="InterPro" id="IPR013517">
    <property type="entry name" value="FG-GAP"/>
</dbReference>
<evidence type="ECO:0008006" key="4">
    <source>
        <dbReference type="Google" id="ProtNLM"/>
    </source>
</evidence>
<evidence type="ECO:0000313" key="2">
    <source>
        <dbReference type="EMBL" id="GHO49038.1"/>
    </source>
</evidence>